<feature type="compositionally biased region" description="Polar residues" evidence="1">
    <location>
        <begin position="281"/>
        <end position="290"/>
    </location>
</feature>
<sequence length="412" mass="45194">MDLYYGTGVDDFVVPNDGQSDRLPSPDSWSRWGISPSECFQSTNKCFSMYPQFNRELNFSGNSLSGEAMMETSVNEKDLSSSSSACEGLSEASLQQTSLSYNRACNQLEDLAGLDQMDDIFLSSLLDDLPGSENAHKSFYFCSDSNGMLPTDSISTSMSLESPSISSSVHSAGNSMYLQTHALSPTVGSDKGDVTTSQFIQCNSEHKDCLPLKTAESSMIGLGGEESSVEESVLHELEMVMKQLNEKTRICFRDSLYRLANNSKENHATQSQDGDEAMENENASSWTAQDETVRPGSKKRMESETNTIDRAVANLMFNEMDFNAQDLSGGASLDSKQEVFGATEQQTDNTYRPQISHSHIHSLLPQDAEVPTLGEGDMDVVTDDQMHSSLPSCNAHGKRKAPMREFESTTGF</sequence>
<evidence type="ECO:0000256" key="1">
    <source>
        <dbReference type="SAM" id="MobiDB-lite"/>
    </source>
</evidence>
<feature type="region of interest" description="Disordered" evidence="1">
    <location>
        <begin position="263"/>
        <end position="304"/>
    </location>
</feature>
<organism evidence="2 3">
    <name type="scientific">Malus domestica</name>
    <name type="common">Apple</name>
    <name type="synonym">Pyrus malus</name>
    <dbReference type="NCBI Taxonomy" id="3750"/>
    <lineage>
        <taxon>Eukaryota</taxon>
        <taxon>Viridiplantae</taxon>
        <taxon>Streptophyta</taxon>
        <taxon>Embryophyta</taxon>
        <taxon>Tracheophyta</taxon>
        <taxon>Spermatophyta</taxon>
        <taxon>Magnoliopsida</taxon>
        <taxon>eudicotyledons</taxon>
        <taxon>Gunneridae</taxon>
        <taxon>Pentapetalae</taxon>
        <taxon>rosids</taxon>
        <taxon>fabids</taxon>
        <taxon>Rosales</taxon>
        <taxon>Rosaceae</taxon>
        <taxon>Amygdaloideae</taxon>
        <taxon>Maleae</taxon>
        <taxon>Malus</taxon>
    </lineage>
</organism>
<comment type="caution">
    <text evidence="2">The sequence shown here is derived from an EMBL/GenBank/DDBJ whole genome shotgun (WGS) entry which is preliminary data.</text>
</comment>
<proteinExistence type="predicted"/>
<feature type="compositionally biased region" description="Basic and acidic residues" evidence="1">
    <location>
        <begin position="402"/>
        <end position="412"/>
    </location>
</feature>
<feature type="compositionally biased region" description="Polar residues" evidence="1">
    <location>
        <begin position="263"/>
        <end position="272"/>
    </location>
</feature>
<accession>A0A498JFC9</accession>
<gene>
    <name evidence="2" type="ORF">DVH24_015903</name>
</gene>
<protein>
    <recommendedName>
        <fullName evidence="4">Protein LNK3</fullName>
    </recommendedName>
</protein>
<dbReference type="PANTHER" id="PTHR33334:SF10">
    <property type="entry name" value="PROTEIN LNK4"/>
    <property type="match status" value="1"/>
</dbReference>
<name>A0A498JFC9_MALDO</name>
<feature type="region of interest" description="Disordered" evidence="1">
    <location>
        <begin position="385"/>
        <end position="412"/>
    </location>
</feature>
<evidence type="ECO:0008006" key="4">
    <source>
        <dbReference type="Google" id="ProtNLM"/>
    </source>
</evidence>
<dbReference type="Proteomes" id="UP000290289">
    <property type="component" value="Chromosome 7"/>
</dbReference>
<keyword evidence="3" id="KW-1185">Reference proteome</keyword>
<evidence type="ECO:0000313" key="2">
    <source>
        <dbReference type="EMBL" id="RXH93836.1"/>
    </source>
</evidence>
<dbReference type="InterPro" id="IPR039928">
    <property type="entry name" value="LNK"/>
</dbReference>
<reference evidence="2 3" key="1">
    <citation type="submission" date="2018-10" db="EMBL/GenBank/DDBJ databases">
        <title>A high-quality apple genome assembly.</title>
        <authorList>
            <person name="Hu J."/>
        </authorList>
    </citation>
    <scope>NUCLEOTIDE SEQUENCE [LARGE SCALE GENOMIC DNA]</scope>
    <source>
        <strain evidence="3">cv. HFTH1</strain>
        <tissue evidence="2">Young leaf</tissue>
    </source>
</reference>
<dbReference type="EMBL" id="RDQH01000333">
    <property type="protein sequence ID" value="RXH93836.1"/>
    <property type="molecule type" value="Genomic_DNA"/>
</dbReference>
<dbReference type="GO" id="GO:0007623">
    <property type="term" value="P:circadian rhythm"/>
    <property type="evidence" value="ECO:0007669"/>
    <property type="project" value="InterPro"/>
</dbReference>
<dbReference type="GO" id="GO:0006355">
    <property type="term" value="P:regulation of DNA-templated transcription"/>
    <property type="evidence" value="ECO:0007669"/>
    <property type="project" value="InterPro"/>
</dbReference>
<dbReference type="STRING" id="3750.A0A498JFC9"/>
<dbReference type="AlphaFoldDB" id="A0A498JFC9"/>
<evidence type="ECO:0000313" key="3">
    <source>
        <dbReference type="Proteomes" id="UP000290289"/>
    </source>
</evidence>
<dbReference type="PANTHER" id="PTHR33334">
    <property type="entry name" value="PROTEIN LNK1"/>
    <property type="match status" value="1"/>
</dbReference>